<gene>
    <name evidence="5" type="ORF">K0O23_12205</name>
</gene>
<protein>
    <submittedName>
        <fullName evidence="5">Restriction endonuclease subunit S</fullName>
        <ecNumber evidence="5">3.1.21.-</ecNumber>
    </submittedName>
</protein>
<accession>A0ABS7CVG4</accession>
<keyword evidence="5" id="KW-0540">Nuclease</keyword>
<feature type="domain" description="Type I restriction modification DNA specificity" evidence="4">
    <location>
        <begin position="12"/>
        <end position="83"/>
    </location>
</feature>
<evidence type="ECO:0000313" key="6">
    <source>
        <dbReference type="Proteomes" id="UP000813018"/>
    </source>
</evidence>
<dbReference type="GO" id="GO:0016787">
    <property type="term" value="F:hydrolase activity"/>
    <property type="evidence" value="ECO:0007669"/>
    <property type="project" value="UniProtKB-KW"/>
</dbReference>
<dbReference type="Pfam" id="PF01420">
    <property type="entry name" value="Methylase_S"/>
    <property type="match status" value="2"/>
</dbReference>
<dbReference type="PANTHER" id="PTHR30408">
    <property type="entry name" value="TYPE-1 RESTRICTION ENZYME ECOKI SPECIFICITY PROTEIN"/>
    <property type="match status" value="1"/>
</dbReference>
<evidence type="ECO:0000259" key="4">
    <source>
        <dbReference type="Pfam" id="PF01420"/>
    </source>
</evidence>
<dbReference type="EMBL" id="JAHYXK010000009">
    <property type="protein sequence ID" value="MBW7467830.1"/>
    <property type="molecule type" value="Genomic_DNA"/>
</dbReference>
<reference evidence="5 6" key="1">
    <citation type="journal article" date="2016" name="Int. J. Syst. Evol. Microbiol.">
        <title>Pontibacter aydingkolensis sp. nov., isolated from soil of a salt lake.</title>
        <authorList>
            <person name="Osman G."/>
            <person name="Zhang T."/>
            <person name="Lou K."/>
            <person name="Gao Y."/>
            <person name="Chang W."/>
            <person name="Lin Q."/>
            <person name="Yang H.M."/>
            <person name="Huo X.D."/>
            <person name="Wang N."/>
        </authorList>
    </citation>
    <scope>NUCLEOTIDE SEQUENCE [LARGE SCALE GENOMIC DNA]</scope>
    <source>
        <strain evidence="5 6">KACC 19255</strain>
    </source>
</reference>
<proteinExistence type="inferred from homology"/>
<dbReference type="InterPro" id="IPR044946">
    <property type="entry name" value="Restrct_endonuc_typeI_TRD_sf"/>
</dbReference>
<keyword evidence="5" id="KW-0255">Endonuclease</keyword>
<dbReference type="GO" id="GO:0004519">
    <property type="term" value="F:endonuclease activity"/>
    <property type="evidence" value="ECO:0007669"/>
    <property type="project" value="UniProtKB-KW"/>
</dbReference>
<keyword evidence="3" id="KW-0238">DNA-binding</keyword>
<dbReference type="EC" id="3.1.21.-" evidence="5"/>
<evidence type="ECO:0000256" key="1">
    <source>
        <dbReference type="ARBA" id="ARBA00010923"/>
    </source>
</evidence>
<keyword evidence="6" id="KW-1185">Reference proteome</keyword>
<dbReference type="RefSeq" id="WP_219877707.1">
    <property type="nucleotide sequence ID" value="NZ_JAHYXK010000009.1"/>
</dbReference>
<organism evidence="5 6">
    <name type="scientific">Pontibacter aydingkolensis</name>
    <dbReference type="NCBI Taxonomy" id="1911536"/>
    <lineage>
        <taxon>Bacteria</taxon>
        <taxon>Pseudomonadati</taxon>
        <taxon>Bacteroidota</taxon>
        <taxon>Cytophagia</taxon>
        <taxon>Cytophagales</taxon>
        <taxon>Hymenobacteraceae</taxon>
        <taxon>Pontibacter</taxon>
    </lineage>
</organism>
<dbReference type="CDD" id="cd17243">
    <property type="entry name" value="RMtype1_S_AchA6I-TRD2-CR2_like"/>
    <property type="match status" value="1"/>
</dbReference>
<evidence type="ECO:0000256" key="2">
    <source>
        <dbReference type="ARBA" id="ARBA00022747"/>
    </source>
</evidence>
<dbReference type="Gene3D" id="3.90.220.20">
    <property type="entry name" value="DNA methylase specificity domains"/>
    <property type="match status" value="2"/>
</dbReference>
<dbReference type="PANTHER" id="PTHR30408:SF13">
    <property type="entry name" value="TYPE I RESTRICTION ENZYME HINDI SPECIFICITY SUBUNIT"/>
    <property type="match status" value="1"/>
</dbReference>
<dbReference type="Gene3D" id="1.10.287.1120">
    <property type="entry name" value="Bipartite methylase S protein"/>
    <property type="match status" value="1"/>
</dbReference>
<feature type="domain" description="Type I restriction modification DNA specificity" evidence="4">
    <location>
        <begin position="101"/>
        <end position="272"/>
    </location>
</feature>
<sequence>MLRSGCQARNSCKNFLYYLLKYRIASLKSVAHGSVFDTITRQTFEQLEVNLPNLPTQRSIAEILSALDDKIELNRRMNQTLEQMAQTLFRQYFVDGIDEENQEQISLLDFANLIGGGTPKTSVSEYWDGNIFWVSAKDVTPNDGTFIIDTEKKITELGLSKSSAKLIPQFSTIITARGTVGKLCIASSEMTISQSNYALKAKKENTDFVAFQLIQSSIEELQRNSYGTVFDTITTNTLRDIKISIPAQDKVLALEEKLKPLYLKILANLKESITLSKTRDSLLPKLMSGEIDVMQTKPAALYEPVLS</sequence>
<dbReference type="SUPFAM" id="SSF116734">
    <property type="entry name" value="DNA methylase specificity domain"/>
    <property type="match status" value="2"/>
</dbReference>
<evidence type="ECO:0000256" key="3">
    <source>
        <dbReference type="ARBA" id="ARBA00023125"/>
    </source>
</evidence>
<keyword evidence="2" id="KW-0680">Restriction system</keyword>
<comment type="caution">
    <text evidence="5">The sequence shown here is derived from an EMBL/GenBank/DDBJ whole genome shotgun (WGS) entry which is preliminary data.</text>
</comment>
<dbReference type="InterPro" id="IPR000055">
    <property type="entry name" value="Restrct_endonuc_typeI_TRD"/>
</dbReference>
<evidence type="ECO:0000313" key="5">
    <source>
        <dbReference type="EMBL" id="MBW7467830.1"/>
    </source>
</evidence>
<keyword evidence="5" id="KW-0378">Hydrolase</keyword>
<dbReference type="InterPro" id="IPR052021">
    <property type="entry name" value="Type-I_RS_S_subunit"/>
</dbReference>
<dbReference type="Proteomes" id="UP000813018">
    <property type="component" value="Unassembled WGS sequence"/>
</dbReference>
<comment type="similarity">
    <text evidence="1">Belongs to the type-I restriction system S methylase family.</text>
</comment>
<name>A0ABS7CVG4_9BACT</name>